<keyword evidence="3" id="KW-0862">Zinc</keyword>
<dbReference type="InterPro" id="IPR036236">
    <property type="entry name" value="Znf_C2H2_sf"/>
</dbReference>
<name>A0A9D3MEV2_ANGAN</name>
<gene>
    <name evidence="6" type="ORF">ANANG_G00163560</name>
</gene>
<dbReference type="Gene3D" id="3.30.160.60">
    <property type="entry name" value="Classic Zinc Finger"/>
    <property type="match status" value="1"/>
</dbReference>
<sequence length="104" mass="11607">MESPRGREEALLGRVGTRRGLVRHRGAPLVPNAPAGALEYPCGECGRSFEKVKSRSAHMKTHRQQERECPAHESCSVTCLGAELEQEEAGLRPGSEVRWRPFHF</sequence>
<keyword evidence="2 4" id="KW-0863">Zinc-finger</keyword>
<keyword evidence="7" id="KW-1185">Reference proteome</keyword>
<evidence type="ECO:0000256" key="3">
    <source>
        <dbReference type="ARBA" id="ARBA00022833"/>
    </source>
</evidence>
<dbReference type="GO" id="GO:0008270">
    <property type="term" value="F:zinc ion binding"/>
    <property type="evidence" value="ECO:0007669"/>
    <property type="project" value="UniProtKB-KW"/>
</dbReference>
<reference evidence="6" key="1">
    <citation type="submission" date="2021-01" db="EMBL/GenBank/DDBJ databases">
        <title>A chromosome-scale assembly of European eel, Anguilla anguilla.</title>
        <authorList>
            <person name="Henkel C."/>
            <person name="Jong-Raadsen S.A."/>
            <person name="Dufour S."/>
            <person name="Weltzien F.-A."/>
            <person name="Palstra A.P."/>
            <person name="Pelster B."/>
            <person name="Spaink H.P."/>
            <person name="Van Den Thillart G.E."/>
            <person name="Jansen H."/>
            <person name="Zahm M."/>
            <person name="Klopp C."/>
            <person name="Cedric C."/>
            <person name="Louis A."/>
            <person name="Berthelot C."/>
            <person name="Parey E."/>
            <person name="Roest Crollius H."/>
            <person name="Montfort J."/>
            <person name="Robinson-Rechavi M."/>
            <person name="Bucao C."/>
            <person name="Bouchez O."/>
            <person name="Gislard M."/>
            <person name="Lluch J."/>
            <person name="Milhes M."/>
            <person name="Lampietro C."/>
            <person name="Lopez Roques C."/>
            <person name="Donnadieu C."/>
            <person name="Braasch I."/>
            <person name="Desvignes T."/>
            <person name="Postlethwait J."/>
            <person name="Bobe J."/>
            <person name="Guiguen Y."/>
            <person name="Dirks R."/>
        </authorList>
    </citation>
    <scope>NUCLEOTIDE SEQUENCE</scope>
    <source>
        <strain evidence="6">Tag_6206</strain>
        <tissue evidence="6">Liver</tissue>
    </source>
</reference>
<evidence type="ECO:0000313" key="7">
    <source>
        <dbReference type="Proteomes" id="UP001044222"/>
    </source>
</evidence>
<dbReference type="AlphaFoldDB" id="A0A9D3MEV2"/>
<keyword evidence="1" id="KW-0479">Metal-binding</keyword>
<evidence type="ECO:0000256" key="4">
    <source>
        <dbReference type="PROSITE-ProRule" id="PRU00042"/>
    </source>
</evidence>
<dbReference type="Proteomes" id="UP001044222">
    <property type="component" value="Chromosome 8"/>
</dbReference>
<proteinExistence type="predicted"/>
<organism evidence="6 7">
    <name type="scientific">Anguilla anguilla</name>
    <name type="common">European freshwater eel</name>
    <name type="synonym">Muraena anguilla</name>
    <dbReference type="NCBI Taxonomy" id="7936"/>
    <lineage>
        <taxon>Eukaryota</taxon>
        <taxon>Metazoa</taxon>
        <taxon>Chordata</taxon>
        <taxon>Craniata</taxon>
        <taxon>Vertebrata</taxon>
        <taxon>Euteleostomi</taxon>
        <taxon>Actinopterygii</taxon>
        <taxon>Neopterygii</taxon>
        <taxon>Teleostei</taxon>
        <taxon>Anguilliformes</taxon>
        <taxon>Anguillidae</taxon>
        <taxon>Anguilla</taxon>
    </lineage>
</organism>
<accession>A0A9D3MEV2</accession>
<dbReference type="SUPFAM" id="SSF57667">
    <property type="entry name" value="beta-beta-alpha zinc fingers"/>
    <property type="match status" value="1"/>
</dbReference>
<protein>
    <recommendedName>
        <fullName evidence="5">C2H2-type domain-containing protein</fullName>
    </recommendedName>
</protein>
<evidence type="ECO:0000313" key="6">
    <source>
        <dbReference type="EMBL" id="KAG5844538.1"/>
    </source>
</evidence>
<dbReference type="EMBL" id="JAFIRN010000008">
    <property type="protein sequence ID" value="KAG5844538.1"/>
    <property type="molecule type" value="Genomic_DNA"/>
</dbReference>
<dbReference type="PROSITE" id="PS00028">
    <property type="entry name" value="ZINC_FINGER_C2H2_1"/>
    <property type="match status" value="1"/>
</dbReference>
<feature type="domain" description="C2H2-type" evidence="5">
    <location>
        <begin position="40"/>
        <end position="67"/>
    </location>
</feature>
<evidence type="ECO:0000256" key="2">
    <source>
        <dbReference type="ARBA" id="ARBA00022771"/>
    </source>
</evidence>
<evidence type="ECO:0000259" key="5">
    <source>
        <dbReference type="PROSITE" id="PS50157"/>
    </source>
</evidence>
<dbReference type="FunFam" id="3.30.160.60:FF:000446">
    <property type="entry name" value="Zinc finger protein"/>
    <property type="match status" value="1"/>
</dbReference>
<dbReference type="InterPro" id="IPR013087">
    <property type="entry name" value="Znf_C2H2_type"/>
</dbReference>
<comment type="caution">
    <text evidence="6">The sequence shown here is derived from an EMBL/GenBank/DDBJ whole genome shotgun (WGS) entry which is preliminary data.</text>
</comment>
<evidence type="ECO:0000256" key="1">
    <source>
        <dbReference type="ARBA" id="ARBA00022723"/>
    </source>
</evidence>
<dbReference type="PROSITE" id="PS50157">
    <property type="entry name" value="ZINC_FINGER_C2H2_2"/>
    <property type="match status" value="1"/>
</dbReference>